<keyword evidence="3" id="KW-1185">Reference proteome</keyword>
<dbReference type="InterPro" id="IPR021851">
    <property type="entry name" value="DUF3455"/>
</dbReference>
<evidence type="ECO:0000256" key="1">
    <source>
        <dbReference type="SAM" id="SignalP"/>
    </source>
</evidence>
<dbReference type="PROSITE" id="PS51257">
    <property type="entry name" value="PROKAR_LIPOPROTEIN"/>
    <property type="match status" value="1"/>
</dbReference>
<comment type="caution">
    <text evidence="2">The sequence shown here is derived from an EMBL/GenBank/DDBJ whole genome shotgun (WGS) entry which is preliminary data.</text>
</comment>
<dbReference type="PANTHER" id="PTHR35567:SF1">
    <property type="entry name" value="CONSERVED FUNGAL PROTEIN (AFU_ORTHOLOGUE AFUA_1G14230)"/>
    <property type="match status" value="1"/>
</dbReference>
<protein>
    <submittedName>
        <fullName evidence="2">DUF3455 domain-containing protein</fullName>
    </submittedName>
</protein>
<dbReference type="PANTHER" id="PTHR35567">
    <property type="entry name" value="MALATE DEHYDROGENASE (AFU_ORTHOLOGUE AFUA_2G13800)"/>
    <property type="match status" value="1"/>
</dbReference>
<dbReference type="AlphaFoldDB" id="A0A931H692"/>
<reference evidence="2" key="1">
    <citation type="submission" date="2020-11" db="EMBL/GenBank/DDBJ databases">
        <title>Bacterial whole genome sequence for Caenimonas sp. DR4.4.</title>
        <authorList>
            <person name="Le V."/>
            <person name="Ko S.-R."/>
            <person name="Ahn C.-Y."/>
            <person name="Oh H.-M."/>
        </authorList>
    </citation>
    <scope>NUCLEOTIDE SEQUENCE</scope>
    <source>
        <strain evidence="2">DR4.4</strain>
    </source>
</reference>
<evidence type="ECO:0000313" key="3">
    <source>
        <dbReference type="Proteomes" id="UP000651050"/>
    </source>
</evidence>
<feature type="chain" id="PRO_5037449885" evidence="1">
    <location>
        <begin position="21"/>
        <end position="169"/>
    </location>
</feature>
<sequence>MKLQATVLSCALAVLASGCAQTPPALQPSQAELPLLTLQAAGTQQYECRGAANGPQWTFVAPEADLYDATGERVGHHFAGPTWELRDGSRVTATVSARHQPKGADSIPWLLLAARHADTPDKLSAVTSIQRLDTVGGAAPAQGCTSATIGAVTRVPYAARYVFFARRGA</sequence>
<name>A0A931H692_9BURK</name>
<gene>
    <name evidence="2" type="ORF">I5803_15515</name>
</gene>
<keyword evidence="1" id="KW-0732">Signal</keyword>
<evidence type="ECO:0000313" key="2">
    <source>
        <dbReference type="EMBL" id="MBG9389439.1"/>
    </source>
</evidence>
<dbReference type="EMBL" id="JADWYS010000001">
    <property type="protein sequence ID" value="MBG9389439.1"/>
    <property type="molecule type" value="Genomic_DNA"/>
</dbReference>
<organism evidence="2 3">
    <name type="scientific">Caenimonas aquaedulcis</name>
    <dbReference type="NCBI Taxonomy" id="2793270"/>
    <lineage>
        <taxon>Bacteria</taxon>
        <taxon>Pseudomonadati</taxon>
        <taxon>Pseudomonadota</taxon>
        <taxon>Betaproteobacteria</taxon>
        <taxon>Burkholderiales</taxon>
        <taxon>Comamonadaceae</taxon>
        <taxon>Caenimonas</taxon>
    </lineage>
</organism>
<dbReference type="Pfam" id="PF11937">
    <property type="entry name" value="DUF3455"/>
    <property type="match status" value="1"/>
</dbReference>
<accession>A0A931H692</accession>
<feature type="signal peptide" evidence="1">
    <location>
        <begin position="1"/>
        <end position="20"/>
    </location>
</feature>
<dbReference type="Proteomes" id="UP000651050">
    <property type="component" value="Unassembled WGS sequence"/>
</dbReference>
<proteinExistence type="predicted"/>
<dbReference type="RefSeq" id="WP_196987237.1">
    <property type="nucleotide sequence ID" value="NZ_JADWYS010000001.1"/>
</dbReference>